<feature type="compositionally biased region" description="Pro residues" evidence="1">
    <location>
        <begin position="27"/>
        <end position="38"/>
    </location>
</feature>
<name>A0A4Y3VPU1_9ACTN</name>
<evidence type="ECO:0000313" key="2">
    <source>
        <dbReference type="EMBL" id="GEC08613.1"/>
    </source>
</evidence>
<dbReference type="EMBL" id="BJND01000055">
    <property type="protein sequence ID" value="GEC08613.1"/>
    <property type="molecule type" value="Genomic_DNA"/>
</dbReference>
<dbReference type="RefSeq" id="WP_174864753.1">
    <property type="nucleotide sequence ID" value="NZ_BJND01000055.1"/>
</dbReference>
<dbReference type="Proteomes" id="UP000317881">
    <property type="component" value="Unassembled WGS sequence"/>
</dbReference>
<feature type="region of interest" description="Disordered" evidence="1">
    <location>
        <begin position="1"/>
        <end position="47"/>
    </location>
</feature>
<dbReference type="AlphaFoldDB" id="A0A4Y3VPU1"/>
<keyword evidence="3" id="KW-1185">Reference proteome</keyword>
<sequence>MLPYLRQSIRKDRQSIRKDPLLRSAPPEQPPPGAPPSDPNGASTHTL</sequence>
<accession>A0A4Y3VPU1</accession>
<organism evidence="2 3">
    <name type="scientific">Streptomyces spinoverrucosus</name>
    <dbReference type="NCBI Taxonomy" id="284043"/>
    <lineage>
        <taxon>Bacteria</taxon>
        <taxon>Bacillati</taxon>
        <taxon>Actinomycetota</taxon>
        <taxon>Actinomycetes</taxon>
        <taxon>Kitasatosporales</taxon>
        <taxon>Streptomycetaceae</taxon>
        <taxon>Streptomyces</taxon>
    </lineage>
</organism>
<proteinExistence type="predicted"/>
<comment type="caution">
    <text evidence="2">The sequence shown here is derived from an EMBL/GenBank/DDBJ whole genome shotgun (WGS) entry which is preliminary data.</text>
</comment>
<reference evidence="2 3" key="1">
    <citation type="submission" date="2019-06" db="EMBL/GenBank/DDBJ databases">
        <title>Whole genome shotgun sequence of Streptomyces spinoverrucosus NBRC 14228.</title>
        <authorList>
            <person name="Hosoyama A."/>
            <person name="Uohara A."/>
            <person name="Ohji S."/>
            <person name="Ichikawa N."/>
        </authorList>
    </citation>
    <scope>NUCLEOTIDE SEQUENCE [LARGE SCALE GENOMIC DNA]</scope>
    <source>
        <strain evidence="2 3">NBRC 14228</strain>
    </source>
</reference>
<feature type="compositionally biased region" description="Basic and acidic residues" evidence="1">
    <location>
        <begin position="9"/>
        <end position="21"/>
    </location>
</feature>
<gene>
    <name evidence="2" type="ORF">SSP24_62680</name>
</gene>
<evidence type="ECO:0000313" key="3">
    <source>
        <dbReference type="Proteomes" id="UP000317881"/>
    </source>
</evidence>
<protein>
    <submittedName>
        <fullName evidence="2">Uncharacterized protein</fullName>
    </submittedName>
</protein>
<evidence type="ECO:0000256" key="1">
    <source>
        <dbReference type="SAM" id="MobiDB-lite"/>
    </source>
</evidence>